<keyword evidence="3" id="KW-0378">Hydrolase</keyword>
<evidence type="ECO:0000256" key="2">
    <source>
        <dbReference type="ARBA" id="ARBA00011915"/>
    </source>
</evidence>
<dbReference type="InterPro" id="IPR029045">
    <property type="entry name" value="ClpP/crotonase-like_dom_sf"/>
</dbReference>
<dbReference type="PANTHER" id="PTHR43176:SF3">
    <property type="entry name" value="3-HYDROXYISOBUTYRYL-COA HYDROLASE, MITOCHONDRIAL"/>
    <property type="match status" value="1"/>
</dbReference>
<protein>
    <recommendedName>
        <fullName evidence="2">3-hydroxyisobutyryl-CoA hydrolase</fullName>
        <ecNumber evidence="2">3.1.2.4</ecNumber>
    </recommendedName>
</protein>
<comment type="catalytic activity">
    <reaction evidence="1">
        <text>3-hydroxy-2-methylpropanoyl-CoA + H2O = 3-hydroxy-2-methylpropanoate + CoA + H(+)</text>
        <dbReference type="Rhea" id="RHEA:20888"/>
        <dbReference type="ChEBI" id="CHEBI:11805"/>
        <dbReference type="ChEBI" id="CHEBI:15377"/>
        <dbReference type="ChEBI" id="CHEBI:15378"/>
        <dbReference type="ChEBI" id="CHEBI:57287"/>
        <dbReference type="ChEBI" id="CHEBI:57340"/>
        <dbReference type="EC" id="3.1.2.4"/>
    </reaction>
</comment>
<evidence type="ECO:0000256" key="3">
    <source>
        <dbReference type="ARBA" id="ARBA00022801"/>
    </source>
</evidence>
<dbReference type="InterPro" id="IPR045004">
    <property type="entry name" value="ECH_dom"/>
</dbReference>
<evidence type="ECO:0000256" key="1">
    <source>
        <dbReference type="ARBA" id="ARBA00001709"/>
    </source>
</evidence>
<dbReference type="SUPFAM" id="SSF52096">
    <property type="entry name" value="ClpP/crotonase"/>
    <property type="match status" value="1"/>
</dbReference>
<gene>
    <name evidence="5" type="ORF">CHU95_12000</name>
</gene>
<proteinExistence type="predicted"/>
<dbReference type="FunFam" id="3.90.226.10:FF:000026">
    <property type="entry name" value="3-hydroxyisobutyryl-CoA hydrolase, mitochondrial"/>
    <property type="match status" value="1"/>
</dbReference>
<dbReference type="InterPro" id="IPR032259">
    <property type="entry name" value="HIBYL-CoA-H"/>
</dbReference>
<evidence type="ECO:0000259" key="4">
    <source>
        <dbReference type="Pfam" id="PF16113"/>
    </source>
</evidence>
<dbReference type="EC" id="3.1.2.4" evidence="2"/>
<dbReference type="AlphaFoldDB" id="A0A255YZT6"/>
<dbReference type="EMBL" id="NOXU01000029">
    <property type="protein sequence ID" value="OYQ34175.1"/>
    <property type="molecule type" value="Genomic_DNA"/>
</dbReference>
<evidence type="ECO:0000313" key="6">
    <source>
        <dbReference type="Proteomes" id="UP000216998"/>
    </source>
</evidence>
<dbReference type="Gene3D" id="3.90.226.10">
    <property type="entry name" value="2-enoyl-CoA Hydratase, Chain A, domain 1"/>
    <property type="match status" value="1"/>
</dbReference>
<dbReference type="OrthoDB" id="9790967at2"/>
<keyword evidence="6" id="KW-1185">Reference proteome</keyword>
<dbReference type="Proteomes" id="UP000216998">
    <property type="component" value="Unassembled WGS sequence"/>
</dbReference>
<dbReference type="Pfam" id="PF16113">
    <property type="entry name" value="ECH_2"/>
    <property type="match status" value="1"/>
</dbReference>
<sequence length="349" mass="36900">MSEDVICTVKGAIGHILLNRPKALNALTLGMVEVIAPALDAWGLDPAIKAVVIRGAGDRAFCAGGDVRAVWDAGWERKRGEGTGALTAAFFGGEYRLNRQIKRFPKPYVALMDGITMGGGVGLSVHGSHRVVTEKTLLAMPETGIGLFPDVGGTWFLPRVPGKLGLYLGLTGARVQAADLIYTGIGTHHVTSSSLDAIEAALAEGQNVDAVLTAYAAPVGAPPLAAVREAIDAAFAAEDVEGIVAHLISQGTAWADKVAETILSLSPTSLKVTFEQLRRGAELEFDDCMRLEFRMTQAVMDGNDFFEGIRAVLVDKDKSPKWNPAKLSDVSAAEVARYFAVPAGGELVF</sequence>
<dbReference type="GO" id="GO:0005829">
    <property type="term" value="C:cytosol"/>
    <property type="evidence" value="ECO:0007669"/>
    <property type="project" value="TreeGrafter"/>
</dbReference>
<organism evidence="5 6">
    <name type="scientific">Niveispirillum lacus</name>
    <dbReference type="NCBI Taxonomy" id="1981099"/>
    <lineage>
        <taxon>Bacteria</taxon>
        <taxon>Pseudomonadati</taxon>
        <taxon>Pseudomonadota</taxon>
        <taxon>Alphaproteobacteria</taxon>
        <taxon>Rhodospirillales</taxon>
        <taxon>Azospirillaceae</taxon>
        <taxon>Niveispirillum</taxon>
    </lineage>
</organism>
<evidence type="ECO:0000313" key="5">
    <source>
        <dbReference type="EMBL" id="OYQ34175.1"/>
    </source>
</evidence>
<dbReference type="NCBIfam" id="NF004127">
    <property type="entry name" value="PRK05617.1"/>
    <property type="match status" value="1"/>
</dbReference>
<dbReference type="RefSeq" id="WP_094456584.1">
    <property type="nucleotide sequence ID" value="NZ_NOXU01000029.1"/>
</dbReference>
<accession>A0A255YZT6</accession>
<comment type="caution">
    <text evidence="5">The sequence shown here is derived from an EMBL/GenBank/DDBJ whole genome shotgun (WGS) entry which is preliminary data.</text>
</comment>
<name>A0A255YZT6_9PROT</name>
<dbReference type="GO" id="GO:0003860">
    <property type="term" value="F:3-hydroxyisobutyryl-CoA hydrolase activity"/>
    <property type="evidence" value="ECO:0007669"/>
    <property type="project" value="UniProtKB-EC"/>
</dbReference>
<feature type="domain" description="Enoyl-CoA hydratase/isomerase" evidence="4">
    <location>
        <begin position="13"/>
        <end position="339"/>
    </location>
</feature>
<dbReference type="PANTHER" id="PTHR43176">
    <property type="entry name" value="3-HYDROXYISOBUTYRYL-COA HYDROLASE-RELATED"/>
    <property type="match status" value="1"/>
</dbReference>
<dbReference type="CDD" id="cd06558">
    <property type="entry name" value="crotonase-like"/>
    <property type="match status" value="1"/>
</dbReference>
<reference evidence="5 6" key="1">
    <citation type="submission" date="2017-07" db="EMBL/GenBank/DDBJ databases">
        <title>Niveispirillum cyanobacteriorum sp. nov., isolated from cyanobacterial aggregates in a eutrophic lake.</title>
        <authorList>
            <person name="Cai H."/>
        </authorList>
    </citation>
    <scope>NUCLEOTIDE SEQUENCE [LARGE SCALE GENOMIC DNA]</scope>
    <source>
        <strain evidence="6">TH1-14</strain>
    </source>
</reference>
<dbReference type="GO" id="GO:0006574">
    <property type="term" value="P:L-valine catabolic process"/>
    <property type="evidence" value="ECO:0007669"/>
    <property type="project" value="TreeGrafter"/>
</dbReference>